<organism evidence="2 3">
    <name type="scientific">Eimeria brunetti</name>
    <dbReference type="NCBI Taxonomy" id="51314"/>
    <lineage>
        <taxon>Eukaryota</taxon>
        <taxon>Sar</taxon>
        <taxon>Alveolata</taxon>
        <taxon>Apicomplexa</taxon>
        <taxon>Conoidasida</taxon>
        <taxon>Coccidia</taxon>
        <taxon>Eucoccidiorida</taxon>
        <taxon>Eimeriorina</taxon>
        <taxon>Eimeriidae</taxon>
        <taxon>Eimeria</taxon>
    </lineage>
</organism>
<proteinExistence type="predicted"/>
<feature type="region of interest" description="Disordered" evidence="1">
    <location>
        <begin position="159"/>
        <end position="182"/>
    </location>
</feature>
<reference evidence="2" key="1">
    <citation type="submission" date="2013-10" db="EMBL/GenBank/DDBJ databases">
        <title>Genomic analysis of the causative agents of coccidiosis in chickens.</title>
        <authorList>
            <person name="Reid A.J."/>
            <person name="Blake D."/>
            <person name="Billington K."/>
            <person name="Browne H."/>
            <person name="Dunn M."/>
            <person name="Hung S."/>
            <person name="Kawahara F."/>
            <person name="Miranda-Saavedra D."/>
            <person name="Mourier T."/>
            <person name="Nagra H."/>
            <person name="Otto T.D."/>
            <person name="Rawlings N."/>
            <person name="Sanchez A."/>
            <person name="Sanders M."/>
            <person name="Subramaniam C."/>
            <person name="Tay Y."/>
            <person name="Dear P."/>
            <person name="Doerig C."/>
            <person name="Gruber A."/>
            <person name="Parkinson J."/>
            <person name="Shirley M."/>
            <person name="Wan K.L."/>
            <person name="Berriman M."/>
            <person name="Tomley F."/>
            <person name="Pain A."/>
        </authorList>
    </citation>
    <scope>NUCLEOTIDE SEQUENCE [LARGE SCALE GENOMIC DNA]</scope>
    <source>
        <strain evidence="2">Houghton</strain>
    </source>
</reference>
<dbReference type="OrthoDB" id="346994at2759"/>
<dbReference type="EMBL" id="HG712192">
    <property type="protein sequence ID" value="CDJ50377.1"/>
    <property type="molecule type" value="Genomic_DNA"/>
</dbReference>
<feature type="compositionally biased region" description="Basic and acidic residues" evidence="1">
    <location>
        <begin position="172"/>
        <end position="182"/>
    </location>
</feature>
<dbReference type="Proteomes" id="UP000030750">
    <property type="component" value="Unassembled WGS sequence"/>
</dbReference>
<accession>U6LJ32</accession>
<evidence type="ECO:0000313" key="3">
    <source>
        <dbReference type="Proteomes" id="UP000030750"/>
    </source>
</evidence>
<evidence type="ECO:0000256" key="1">
    <source>
        <dbReference type="SAM" id="MobiDB-lite"/>
    </source>
</evidence>
<dbReference type="Pfam" id="PF10234">
    <property type="entry name" value="Cluap1"/>
    <property type="match status" value="1"/>
</dbReference>
<dbReference type="VEuPathDB" id="ToxoDB:EBH_0033090"/>
<dbReference type="InterPro" id="IPR019366">
    <property type="entry name" value="Clusterin-associated_protein-1"/>
</dbReference>
<sequence length="182" mass="19574">MRFASALALRQLEAALRSLGLNCVLPAGGERSRKEFILTTLLKLQYLIEPQQFSAERHGGEGEAELPQAAEAGSQSDLDIRAPISEVLEAKSPKDQLKLLQRLAAFMLQRVGVALDLQALFRAEADAISELLRLTETLADAARRALQGQTNTQAGGKTVQLQAGEGGGGGIRIEKRDISQTV</sequence>
<reference evidence="2" key="2">
    <citation type="submission" date="2013-10" db="EMBL/GenBank/DDBJ databases">
        <authorList>
            <person name="Aslett M."/>
        </authorList>
    </citation>
    <scope>NUCLEOTIDE SEQUENCE [LARGE SCALE GENOMIC DNA]</scope>
    <source>
        <strain evidence="2">Houghton</strain>
    </source>
</reference>
<dbReference type="AlphaFoldDB" id="U6LJ32"/>
<evidence type="ECO:0000313" key="2">
    <source>
        <dbReference type="EMBL" id="CDJ50377.1"/>
    </source>
</evidence>
<gene>
    <name evidence="2" type="ORF">EBH_0033090</name>
</gene>
<keyword evidence="3" id="KW-1185">Reference proteome</keyword>
<name>U6LJ32_9EIME</name>
<protein>
    <submittedName>
        <fullName evidence="2">Uncharacterized protein</fullName>
    </submittedName>
</protein>